<feature type="repeat" description="ANK" evidence="5">
    <location>
        <begin position="229"/>
        <end position="261"/>
    </location>
</feature>
<dbReference type="Pfam" id="PF00023">
    <property type="entry name" value="Ank"/>
    <property type="match status" value="1"/>
</dbReference>
<name>A0A8J6GS94_MICOH</name>
<dbReference type="PRINTS" id="PR01415">
    <property type="entry name" value="ANKYRIN"/>
</dbReference>
<evidence type="ECO:0000256" key="1">
    <source>
        <dbReference type="ARBA" id="ARBA00005949"/>
    </source>
</evidence>
<sequence>MSVLEESRPFAQQLSNVYFTILSLFCFKLFVKISLAILSHFYIVKGNRKEAARIAAEFYGVTQGQAGKPCAIKLEMKVWLQTRNSHYMVDKPPYDVSFLIPEQLRGSERTVKISDPSGMCITVKWYEGSFSPIRGYNVNAVTIDHVTPLHEACLGDHVACARTLLEAGANANAITIDGVTPLFNACSQGSASCAELLLEYGAKAQLESCFPSPTHEAASKGADVHKGKYWDTPLHAAAQQPSTEIVNLLLEFGADINAKNTELLRPVDMATSNSAVERLLLQHEAIHTPMNNSHLVEVFLSLILARSAATCGVFTSHSQSHYPYIDSNTKTKPSEQEAASSLDGLGKRNLDGAMAAAGQADAYSPLPAAAPSKPASPALPPAVPARKKIKKCLVYPHPPRSSRLSRSVLRWLQGLDLSFFPRNITRIKCVQDDYANFTDYSYQMRLPLVPRSTVSKSIKDNIRLSELLSNPNMLSNELKIEFLFLLQMLQRKLSRKLNPGWFNVKPTVGEITIDRLPAQGYGRRYKPKVSKEKPVSVLQKSSNDDTIHREIQVKQSGKPSCESVTKPMRNVAETTLDTYEVPLKK</sequence>
<dbReference type="EMBL" id="JAATJU010020647">
    <property type="protein sequence ID" value="KAH0516209.1"/>
    <property type="molecule type" value="Genomic_DNA"/>
</dbReference>
<feature type="repeat" description="ANK" evidence="5">
    <location>
        <begin position="144"/>
        <end position="176"/>
    </location>
</feature>
<keyword evidence="2" id="KW-0677">Repeat</keyword>
<keyword evidence="6" id="KW-1133">Transmembrane helix</keyword>
<dbReference type="InterPro" id="IPR002110">
    <property type="entry name" value="Ankyrin_rpt"/>
</dbReference>
<comment type="caution">
    <text evidence="7">The sequence shown here is derived from an EMBL/GenBank/DDBJ whole genome shotgun (WGS) entry which is preliminary data.</text>
</comment>
<dbReference type="InterPro" id="IPR051573">
    <property type="entry name" value="Ankyrin-SOCS_box_domain"/>
</dbReference>
<dbReference type="Gene3D" id="1.25.40.20">
    <property type="entry name" value="Ankyrin repeat-containing domain"/>
    <property type="match status" value="2"/>
</dbReference>
<evidence type="ECO:0000256" key="6">
    <source>
        <dbReference type="SAM" id="Phobius"/>
    </source>
</evidence>
<dbReference type="PROSITE" id="PS50297">
    <property type="entry name" value="ANK_REP_REGION"/>
    <property type="match status" value="3"/>
</dbReference>
<keyword evidence="6" id="KW-0812">Transmembrane</keyword>
<comment type="similarity">
    <text evidence="1">Belongs to the ankyrin SOCS box (ASB) family.</text>
</comment>
<evidence type="ECO:0000256" key="4">
    <source>
        <dbReference type="ARBA" id="ARBA00023043"/>
    </source>
</evidence>
<dbReference type="AlphaFoldDB" id="A0A8J6GS94"/>
<evidence type="ECO:0000313" key="8">
    <source>
        <dbReference type="Proteomes" id="UP000710432"/>
    </source>
</evidence>
<keyword evidence="6" id="KW-0472">Membrane</keyword>
<feature type="repeat" description="ANK" evidence="5">
    <location>
        <begin position="177"/>
        <end position="209"/>
    </location>
</feature>
<evidence type="ECO:0000256" key="2">
    <source>
        <dbReference type="ARBA" id="ARBA00022737"/>
    </source>
</evidence>
<dbReference type="SMART" id="SM00248">
    <property type="entry name" value="ANK"/>
    <property type="match status" value="3"/>
</dbReference>
<dbReference type="SUPFAM" id="SSF48403">
    <property type="entry name" value="Ankyrin repeat"/>
    <property type="match status" value="1"/>
</dbReference>
<proteinExistence type="inferred from homology"/>
<reference evidence="7" key="1">
    <citation type="submission" date="2020-03" db="EMBL/GenBank/DDBJ databases">
        <title>Studies in the Genomics of Life Span.</title>
        <authorList>
            <person name="Glass D."/>
        </authorList>
    </citation>
    <scope>NUCLEOTIDE SEQUENCE</scope>
    <source>
        <strain evidence="7">LTLLF</strain>
        <tissue evidence="7">Muscle</tissue>
    </source>
</reference>
<keyword evidence="3" id="KW-0833">Ubl conjugation pathway</keyword>
<dbReference type="PROSITE" id="PS50088">
    <property type="entry name" value="ANK_REPEAT"/>
    <property type="match status" value="3"/>
</dbReference>
<evidence type="ECO:0000313" key="7">
    <source>
        <dbReference type="EMBL" id="KAH0516209.1"/>
    </source>
</evidence>
<gene>
    <name evidence="7" type="ORF">LTLLF_103430</name>
</gene>
<dbReference type="GO" id="GO:0016567">
    <property type="term" value="P:protein ubiquitination"/>
    <property type="evidence" value="ECO:0007669"/>
    <property type="project" value="TreeGrafter"/>
</dbReference>
<organism evidence="7 8">
    <name type="scientific">Microtus ochrogaster</name>
    <name type="common">Prairie vole</name>
    <dbReference type="NCBI Taxonomy" id="79684"/>
    <lineage>
        <taxon>Eukaryota</taxon>
        <taxon>Metazoa</taxon>
        <taxon>Chordata</taxon>
        <taxon>Craniata</taxon>
        <taxon>Vertebrata</taxon>
        <taxon>Euteleostomi</taxon>
        <taxon>Mammalia</taxon>
        <taxon>Eutheria</taxon>
        <taxon>Euarchontoglires</taxon>
        <taxon>Glires</taxon>
        <taxon>Rodentia</taxon>
        <taxon>Myomorpha</taxon>
        <taxon>Muroidea</taxon>
        <taxon>Cricetidae</taxon>
        <taxon>Arvicolinae</taxon>
        <taxon>Microtus</taxon>
    </lineage>
</organism>
<dbReference type="Proteomes" id="UP000710432">
    <property type="component" value="Unassembled WGS sequence"/>
</dbReference>
<dbReference type="PANTHER" id="PTHR24136">
    <property type="entry name" value="SOWAH (DROSOPHILA) HOMOLOG"/>
    <property type="match status" value="1"/>
</dbReference>
<keyword evidence="4 5" id="KW-0040">ANK repeat</keyword>
<protein>
    <submittedName>
        <fullName evidence="7">Ankyrin repeat and SOCS box protein 5</fullName>
    </submittedName>
</protein>
<evidence type="ECO:0000256" key="5">
    <source>
        <dbReference type="PROSITE-ProRule" id="PRU00023"/>
    </source>
</evidence>
<evidence type="ECO:0000256" key="3">
    <source>
        <dbReference type="ARBA" id="ARBA00022786"/>
    </source>
</evidence>
<dbReference type="GO" id="GO:0045732">
    <property type="term" value="P:positive regulation of protein catabolic process"/>
    <property type="evidence" value="ECO:0007669"/>
    <property type="project" value="TreeGrafter"/>
</dbReference>
<dbReference type="PANTHER" id="PTHR24136:SF18">
    <property type="entry name" value="ANKYRIN REPEAT AND SOCS BOX PROTEIN 5"/>
    <property type="match status" value="1"/>
</dbReference>
<dbReference type="InterPro" id="IPR036770">
    <property type="entry name" value="Ankyrin_rpt-contain_sf"/>
</dbReference>
<feature type="transmembrane region" description="Helical" evidence="6">
    <location>
        <begin position="17"/>
        <end position="43"/>
    </location>
</feature>
<accession>A0A8J6GS94</accession>
<dbReference type="Pfam" id="PF12796">
    <property type="entry name" value="Ank_2"/>
    <property type="match status" value="1"/>
</dbReference>